<reference evidence="1 2" key="1">
    <citation type="submission" date="2017-04" db="EMBL/GenBank/DDBJ databases">
        <authorList>
            <person name="Afonso C.L."/>
            <person name="Miller P.J."/>
            <person name="Scott M.A."/>
            <person name="Spackman E."/>
            <person name="Goraichik I."/>
            <person name="Dimitrov K.M."/>
            <person name="Suarez D.L."/>
            <person name="Swayne D.E."/>
        </authorList>
    </citation>
    <scope>NUCLEOTIDE SEQUENCE [LARGE SCALE GENOMIC DNA]</scope>
    <source>
        <strain evidence="1 2">DSM 43828</strain>
    </source>
</reference>
<accession>A0A1W2G0A6</accession>
<sequence length="47" mass="5156">MGGAPPGRSARPGRRGRLSKLWDKKWTAQFEHTTVVTDTGAEILTMS</sequence>
<protein>
    <recommendedName>
        <fullName evidence="3">Type I methionyl aminopeptidase</fullName>
    </recommendedName>
</protein>
<dbReference type="InterPro" id="IPR036005">
    <property type="entry name" value="Creatinase/aminopeptidase-like"/>
</dbReference>
<proteinExistence type="predicted"/>
<name>A0A1W2G0A6_KIBAR</name>
<evidence type="ECO:0000313" key="1">
    <source>
        <dbReference type="EMBL" id="SMD27318.1"/>
    </source>
</evidence>
<dbReference type="Gene3D" id="3.90.230.10">
    <property type="entry name" value="Creatinase/methionine aminopeptidase superfamily"/>
    <property type="match status" value="1"/>
</dbReference>
<dbReference type="SUPFAM" id="SSF55920">
    <property type="entry name" value="Creatinase/aminopeptidase"/>
    <property type="match status" value="1"/>
</dbReference>
<gene>
    <name evidence="1" type="ORF">SAMN05661093_10921</name>
</gene>
<evidence type="ECO:0008006" key="3">
    <source>
        <dbReference type="Google" id="ProtNLM"/>
    </source>
</evidence>
<organism evidence="1 2">
    <name type="scientific">Kibdelosporangium aridum</name>
    <dbReference type="NCBI Taxonomy" id="2030"/>
    <lineage>
        <taxon>Bacteria</taxon>
        <taxon>Bacillati</taxon>
        <taxon>Actinomycetota</taxon>
        <taxon>Actinomycetes</taxon>
        <taxon>Pseudonocardiales</taxon>
        <taxon>Pseudonocardiaceae</taxon>
        <taxon>Kibdelosporangium</taxon>
    </lineage>
</organism>
<dbReference type="EMBL" id="FWXV01000022">
    <property type="protein sequence ID" value="SMD27318.1"/>
    <property type="molecule type" value="Genomic_DNA"/>
</dbReference>
<dbReference type="AlphaFoldDB" id="A0A1W2G0A6"/>
<keyword evidence="2" id="KW-1185">Reference proteome</keyword>
<evidence type="ECO:0000313" key="2">
    <source>
        <dbReference type="Proteomes" id="UP000192674"/>
    </source>
</evidence>
<dbReference type="Proteomes" id="UP000192674">
    <property type="component" value="Unassembled WGS sequence"/>
</dbReference>